<evidence type="ECO:0000313" key="1">
    <source>
        <dbReference type="EMBL" id="MFD1527199.1"/>
    </source>
</evidence>
<sequence>MRRPPAASAMTEEEGLTYAEAGVDIADSEAATAAL</sequence>
<gene>
    <name evidence="1" type="ORF">ACFR9S_13000</name>
</gene>
<accession>A0ABD6B9Y1</accession>
<feature type="non-terminal residue" evidence="1">
    <location>
        <position position="35"/>
    </location>
</feature>
<keyword evidence="2" id="KW-1185">Reference proteome</keyword>
<organism evidence="1 2">
    <name type="scientific">Halolamina salina</name>
    <dbReference type="NCBI Taxonomy" id="1220023"/>
    <lineage>
        <taxon>Archaea</taxon>
        <taxon>Methanobacteriati</taxon>
        <taxon>Methanobacteriota</taxon>
        <taxon>Stenosarchaea group</taxon>
        <taxon>Halobacteria</taxon>
        <taxon>Halobacteriales</taxon>
        <taxon>Haloferacaceae</taxon>
    </lineage>
</organism>
<dbReference type="RefSeq" id="WP_379818837.1">
    <property type="nucleotide sequence ID" value="NZ_JBHUDH010000157.1"/>
</dbReference>
<comment type="caution">
    <text evidence="1">The sequence shown here is derived from an EMBL/GenBank/DDBJ whole genome shotgun (WGS) entry which is preliminary data.</text>
</comment>
<dbReference type="AlphaFoldDB" id="A0ABD6B9Y1"/>
<evidence type="ECO:0000313" key="2">
    <source>
        <dbReference type="Proteomes" id="UP001597111"/>
    </source>
</evidence>
<protein>
    <submittedName>
        <fullName evidence="1">Uncharacterized protein</fullName>
    </submittedName>
</protein>
<reference evidence="1 2" key="1">
    <citation type="journal article" date="2019" name="Int. J. Syst. Evol. Microbiol.">
        <title>The Global Catalogue of Microorganisms (GCM) 10K type strain sequencing project: providing services to taxonomists for standard genome sequencing and annotation.</title>
        <authorList>
            <consortium name="The Broad Institute Genomics Platform"/>
            <consortium name="The Broad Institute Genome Sequencing Center for Infectious Disease"/>
            <person name="Wu L."/>
            <person name="Ma J."/>
        </authorList>
    </citation>
    <scope>NUCLEOTIDE SEQUENCE [LARGE SCALE GENOMIC DNA]</scope>
    <source>
        <strain evidence="1 2">CGMCC 1.12285</strain>
    </source>
</reference>
<name>A0ABD6B9Y1_9EURY</name>
<dbReference type="Proteomes" id="UP001597111">
    <property type="component" value="Unassembled WGS sequence"/>
</dbReference>
<proteinExistence type="predicted"/>
<dbReference type="EMBL" id="JBHUDH010000157">
    <property type="protein sequence ID" value="MFD1527199.1"/>
    <property type="molecule type" value="Genomic_DNA"/>
</dbReference>